<protein>
    <submittedName>
        <fullName evidence="2">Uncharacterized protein</fullName>
    </submittedName>
</protein>
<evidence type="ECO:0000313" key="3">
    <source>
        <dbReference type="Proteomes" id="UP001324115"/>
    </source>
</evidence>
<evidence type="ECO:0000313" key="2">
    <source>
        <dbReference type="EMBL" id="KAK4584967.1"/>
    </source>
</evidence>
<reference evidence="2 3" key="1">
    <citation type="journal article" date="2023" name="G3 (Bethesda)">
        <title>A haplotype-resolved chromosome-scale genome for Quercus rubra L. provides insights into the genetics of adaptive traits for red oak species.</title>
        <authorList>
            <person name="Kapoor B."/>
            <person name="Jenkins J."/>
            <person name="Schmutz J."/>
            <person name="Zhebentyayeva T."/>
            <person name="Kuelheim C."/>
            <person name="Coggeshall M."/>
            <person name="Heim C."/>
            <person name="Lasky J.R."/>
            <person name="Leites L."/>
            <person name="Islam-Faridi N."/>
            <person name="Romero-Severson J."/>
            <person name="DeLeo V.L."/>
            <person name="Lucas S.M."/>
            <person name="Lazic D."/>
            <person name="Gailing O."/>
            <person name="Carlson J."/>
            <person name="Staton M."/>
        </authorList>
    </citation>
    <scope>NUCLEOTIDE SEQUENCE [LARGE SCALE GENOMIC DNA]</scope>
    <source>
        <strain evidence="2">Pseudo-F2</strain>
    </source>
</reference>
<feature type="region of interest" description="Disordered" evidence="1">
    <location>
        <begin position="1"/>
        <end position="22"/>
    </location>
</feature>
<dbReference type="PANTHER" id="PTHR32011:SF6">
    <property type="entry name" value="KNR4_SMI1-LIKE DOMAIN-CONTAINING PROTEIN"/>
    <property type="match status" value="1"/>
</dbReference>
<accession>A0AAN7ISH3</accession>
<evidence type="ECO:0000256" key="1">
    <source>
        <dbReference type="SAM" id="MobiDB-lite"/>
    </source>
</evidence>
<dbReference type="Proteomes" id="UP001324115">
    <property type="component" value="Unassembled WGS sequence"/>
</dbReference>
<sequence>MAKATTQTQTQKPNPTNSMNKPPRPKLVCFSFAAYAKTLIYHLESSNIPIINGLSNSEFTSIETTFGFSFPPDLRSILCEGVPVGPGFPNWRSYSPQQLHILFNLPTLGLLKQVSQRKFWSHSWGTRPDDTDEALALAKQSLNKAPVLVPIYRNFYIPSRPNIAGNPVFYVNDRDVHVSSFDISGFFQEAEFLNVPRTSRIKAPVWTATTARRIEFWTDAAARADTRWWSGDLGTCLDEVFWRLRNGGWKEEEVREMMMMMNGADGDDEERKGGPGLVICKESVKWHVQVLSMKLLRAGWSREDVVYSLDLVDESGLLEEHSFLDFQVQQKPKSCSEVNDHRQSLSIKQLMQLHFLES</sequence>
<proteinExistence type="predicted"/>
<keyword evidence="3" id="KW-1185">Reference proteome</keyword>
<organism evidence="2 3">
    <name type="scientific">Quercus rubra</name>
    <name type="common">Northern red oak</name>
    <name type="synonym">Quercus borealis</name>
    <dbReference type="NCBI Taxonomy" id="3512"/>
    <lineage>
        <taxon>Eukaryota</taxon>
        <taxon>Viridiplantae</taxon>
        <taxon>Streptophyta</taxon>
        <taxon>Embryophyta</taxon>
        <taxon>Tracheophyta</taxon>
        <taxon>Spermatophyta</taxon>
        <taxon>Magnoliopsida</taxon>
        <taxon>eudicotyledons</taxon>
        <taxon>Gunneridae</taxon>
        <taxon>Pentapetalae</taxon>
        <taxon>rosids</taxon>
        <taxon>fabids</taxon>
        <taxon>Fagales</taxon>
        <taxon>Fagaceae</taxon>
        <taxon>Quercus</taxon>
    </lineage>
</organism>
<gene>
    <name evidence="2" type="ORF">RGQ29_022584</name>
</gene>
<feature type="compositionally biased region" description="Low complexity" evidence="1">
    <location>
        <begin position="1"/>
        <end position="17"/>
    </location>
</feature>
<dbReference type="PANTHER" id="PTHR32011">
    <property type="entry name" value="OS08G0472400 PROTEIN"/>
    <property type="match status" value="1"/>
</dbReference>
<dbReference type="EMBL" id="JAXUIC010000006">
    <property type="protein sequence ID" value="KAK4584967.1"/>
    <property type="molecule type" value="Genomic_DNA"/>
</dbReference>
<name>A0AAN7ISH3_QUERU</name>
<dbReference type="AlphaFoldDB" id="A0AAN7ISH3"/>
<comment type="caution">
    <text evidence="2">The sequence shown here is derived from an EMBL/GenBank/DDBJ whole genome shotgun (WGS) entry which is preliminary data.</text>
</comment>